<keyword evidence="4" id="KW-0804">Transcription</keyword>
<dbReference type="SUPFAM" id="SSF47113">
    <property type="entry name" value="Histone-fold"/>
    <property type="match status" value="1"/>
</dbReference>
<dbReference type="GO" id="GO:0046982">
    <property type="term" value="F:protein heterodimerization activity"/>
    <property type="evidence" value="ECO:0007669"/>
    <property type="project" value="InterPro"/>
</dbReference>
<evidence type="ECO:0000256" key="2">
    <source>
        <dbReference type="ARBA" id="ARBA00023015"/>
    </source>
</evidence>
<dbReference type="FunFam" id="1.10.20.10:FF:000062">
    <property type="entry name" value="Nuclear transcription factor Y subunit C"/>
    <property type="match status" value="1"/>
</dbReference>
<dbReference type="PANTHER" id="PTHR10252:SF8">
    <property type="entry name" value="NUCLEAR TRANSCRIPTION FACTOR Y SUBUNIT GAMMA"/>
    <property type="match status" value="1"/>
</dbReference>
<dbReference type="VEuPathDB" id="VectorBase:AFAF009121"/>
<comment type="subcellular location">
    <subcellularLocation>
        <location evidence="1">Nucleus</location>
    </subcellularLocation>
</comment>
<reference evidence="9" key="2">
    <citation type="submission" date="2020-05" db="UniProtKB">
        <authorList>
            <consortium name="EnsemblMetazoa"/>
        </authorList>
    </citation>
    <scope>IDENTIFICATION</scope>
    <source>
        <strain evidence="9">FAR1</strain>
    </source>
</reference>
<evidence type="ECO:0000313" key="10">
    <source>
        <dbReference type="Proteomes" id="UP000075886"/>
    </source>
</evidence>
<keyword evidence="10" id="KW-1185">Reference proteome</keyword>
<dbReference type="CDD" id="cd22908">
    <property type="entry name" value="HFD_NFYC-like"/>
    <property type="match status" value="1"/>
</dbReference>
<dbReference type="EnsemblMetazoa" id="AFAF009121-RA">
    <property type="protein sequence ID" value="AFAF009121-PA"/>
    <property type="gene ID" value="AFAF009121"/>
</dbReference>
<dbReference type="GO" id="GO:0000978">
    <property type="term" value="F:RNA polymerase II cis-regulatory region sequence-specific DNA binding"/>
    <property type="evidence" value="ECO:0007669"/>
    <property type="project" value="TreeGrafter"/>
</dbReference>
<keyword evidence="3" id="KW-0238">DNA-binding</keyword>
<dbReference type="InterPro" id="IPR050568">
    <property type="entry name" value="Transcr_DNA_Rep_Reg"/>
</dbReference>
<comment type="similarity">
    <text evidence="6">Belongs to the NFYC/HAP5 subunit family.</text>
</comment>
<evidence type="ECO:0000259" key="8">
    <source>
        <dbReference type="Pfam" id="PF00808"/>
    </source>
</evidence>
<dbReference type="GO" id="GO:0016602">
    <property type="term" value="C:CCAAT-binding factor complex"/>
    <property type="evidence" value="ECO:0007669"/>
    <property type="project" value="TreeGrafter"/>
</dbReference>
<keyword evidence="5" id="KW-0539">Nucleus</keyword>
<proteinExistence type="inferred from homology"/>
<dbReference type="STRING" id="69004.A0A182QFH2"/>
<dbReference type="InterPro" id="IPR003958">
    <property type="entry name" value="CBFA_NFYB_domain"/>
</dbReference>
<protein>
    <submittedName>
        <fullName evidence="9">Nuclear transcription factor Y subunit gamma</fullName>
    </submittedName>
</protein>
<keyword evidence="2" id="KW-0805">Transcription regulation</keyword>
<name>A0A182QFH2_9DIPT</name>
<evidence type="ECO:0000256" key="3">
    <source>
        <dbReference type="ARBA" id="ARBA00023125"/>
    </source>
</evidence>
<dbReference type="GO" id="GO:0001228">
    <property type="term" value="F:DNA-binding transcription activator activity, RNA polymerase II-specific"/>
    <property type="evidence" value="ECO:0007669"/>
    <property type="project" value="TreeGrafter"/>
</dbReference>
<dbReference type="EMBL" id="AXCN02000556">
    <property type="status" value="NOT_ANNOTATED_CDS"/>
    <property type="molecule type" value="Genomic_DNA"/>
</dbReference>
<dbReference type="InterPro" id="IPR009072">
    <property type="entry name" value="Histone-fold"/>
</dbReference>
<evidence type="ECO:0000313" key="9">
    <source>
        <dbReference type="EnsemblMetazoa" id="AFAF009121-PA"/>
    </source>
</evidence>
<evidence type="ECO:0000256" key="7">
    <source>
        <dbReference type="SAM" id="MobiDB-lite"/>
    </source>
</evidence>
<dbReference type="Pfam" id="PF00808">
    <property type="entry name" value="CBFD_NFYB_HMF"/>
    <property type="match status" value="1"/>
</dbReference>
<organism evidence="9 10">
    <name type="scientific">Anopheles farauti</name>
    <dbReference type="NCBI Taxonomy" id="69004"/>
    <lineage>
        <taxon>Eukaryota</taxon>
        <taxon>Metazoa</taxon>
        <taxon>Ecdysozoa</taxon>
        <taxon>Arthropoda</taxon>
        <taxon>Hexapoda</taxon>
        <taxon>Insecta</taxon>
        <taxon>Pterygota</taxon>
        <taxon>Neoptera</taxon>
        <taxon>Endopterygota</taxon>
        <taxon>Diptera</taxon>
        <taxon>Nematocera</taxon>
        <taxon>Culicoidea</taxon>
        <taxon>Culicidae</taxon>
        <taxon>Anophelinae</taxon>
        <taxon>Anopheles</taxon>
    </lineage>
</organism>
<evidence type="ECO:0000256" key="1">
    <source>
        <dbReference type="ARBA" id="ARBA00004123"/>
    </source>
</evidence>
<accession>A0A182QFH2</accession>
<evidence type="ECO:0000256" key="5">
    <source>
        <dbReference type="ARBA" id="ARBA00023242"/>
    </source>
</evidence>
<dbReference type="PANTHER" id="PTHR10252">
    <property type="entry name" value="HISTONE-LIKE TRANSCRIPTION FACTOR CCAAT-RELATED"/>
    <property type="match status" value="1"/>
</dbReference>
<dbReference type="AlphaFoldDB" id="A0A182QFH2"/>
<feature type="region of interest" description="Disordered" evidence="7">
    <location>
        <begin position="1"/>
        <end position="45"/>
    </location>
</feature>
<evidence type="ECO:0000256" key="4">
    <source>
        <dbReference type="ARBA" id="ARBA00023163"/>
    </source>
</evidence>
<feature type="domain" description="Transcription factor CBF/NF-Y/archaeal histone" evidence="8">
    <location>
        <begin position="70"/>
        <end position="132"/>
    </location>
</feature>
<dbReference type="Proteomes" id="UP000075886">
    <property type="component" value="Unassembled WGS sequence"/>
</dbReference>
<evidence type="ECO:0000256" key="6">
    <source>
        <dbReference type="ARBA" id="ARBA00038129"/>
    </source>
</evidence>
<dbReference type="Gene3D" id="1.10.20.10">
    <property type="entry name" value="Histone, subunit A"/>
    <property type="match status" value="1"/>
</dbReference>
<reference evidence="10" key="1">
    <citation type="submission" date="2014-01" db="EMBL/GenBank/DDBJ databases">
        <title>The Genome Sequence of Anopheles farauti FAR1 (V2).</title>
        <authorList>
            <consortium name="The Broad Institute Genomics Platform"/>
            <person name="Neafsey D.E."/>
            <person name="Besansky N."/>
            <person name="Howell P."/>
            <person name="Walton C."/>
            <person name="Young S.K."/>
            <person name="Zeng Q."/>
            <person name="Gargeya S."/>
            <person name="Fitzgerald M."/>
            <person name="Haas B."/>
            <person name="Abouelleil A."/>
            <person name="Allen A.W."/>
            <person name="Alvarado L."/>
            <person name="Arachchi H.M."/>
            <person name="Berlin A.M."/>
            <person name="Chapman S.B."/>
            <person name="Gainer-Dewar J."/>
            <person name="Goldberg J."/>
            <person name="Griggs A."/>
            <person name="Gujja S."/>
            <person name="Hansen M."/>
            <person name="Howarth C."/>
            <person name="Imamovic A."/>
            <person name="Ireland A."/>
            <person name="Larimer J."/>
            <person name="McCowan C."/>
            <person name="Murphy C."/>
            <person name="Pearson M."/>
            <person name="Poon T.W."/>
            <person name="Priest M."/>
            <person name="Roberts A."/>
            <person name="Saif S."/>
            <person name="Shea T."/>
            <person name="Sisk P."/>
            <person name="Sykes S."/>
            <person name="Wortman J."/>
            <person name="Nusbaum C."/>
            <person name="Birren B."/>
        </authorList>
    </citation>
    <scope>NUCLEOTIDE SEQUENCE [LARGE SCALE GENOMIC DNA]</scope>
    <source>
        <strain evidence="10">FAR1</strain>
    </source>
</reference>
<sequence length="222" mass="25177">METPEVEDTASRSPPLKNLLPKASEPPRTTGDDHDGKKNKKRKITEIEKFWPAKMNEVRSMESFTRGMQNMPLSRIKRIMKLDENVSKISDDAVIVLEKATDFFIQELTHQGWIHTKQMKRRTLKRSDVTMAASPNEQFDFLIDIIDTSLPTTKSSYFAYAITPSKSSSTTSSSCRPEFSRNFNFSKPSQCSPRTLPNPSRYGATSFMIHPFCVVICVGPFG</sequence>